<evidence type="ECO:0000256" key="1">
    <source>
        <dbReference type="SAM" id="SignalP"/>
    </source>
</evidence>
<dbReference type="Gene3D" id="3.40.710.10">
    <property type="entry name" value="DD-peptidase/beta-lactamase superfamily"/>
    <property type="match status" value="1"/>
</dbReference>
<dbReference type="RefSeq" id="WP_380865357.1">
    <property type="nucleotide sequence ID" value="NZ_JBHSKM010000050.1"/>
</dbReference>
<evidence type="ECO:0000259" key="2">
    <source>
        <dbReference type="Pfam" id="PF00144"/>
    </source>
</evidence>
<dbReference type="EMBL" id="JBHSKM010000050">
    <property type="protein sequence ID" value="MFC5220506.1"/>
    <property type="molecule type" value="Genomic_DNA"/>
</dbReference>
<accession>A0ABW0D080</accession>
<dbReference type="InterPro" id="IPR001466">
    <property type="entry name" value="Beta-lactam-related"/>
</dbReference>
<dbReference type="GO" id="GO:0016787">
    <property type="term" value="F:hydrolase activity"/>
    <property type="evidence" value="ECO:0007669"/>
    <property type="project" value="UniProtKB-KW"/>
</dbReference>
<feature type="domain" description="Beta-lactamase-related" evidence="2">
    <location>
        <begin position="47"/>
        <end position="362"/>
    </location>
</feature>
<sequence>MSDSALRTTRSLLGRAAAVLTAVATLTVLTGTAAAADPASAHSTATQRAIDALHTKGGMPGVAAETRTPQGTWFGSAGFADTETRRERTPDDRIRVGSITKSFISVVLLQLEAEGRLSLDDTVEQRLPGVLRGNGNDGRKVTIRQLLNHTSGVHDMVSTPEWQEYMNGPGFLAHRYETRTPQQIVDMALKYAPDFEPGTGWNYSNTNFVIAGMIIEKVTGNSYAEEAERRIIGRLGLTRTSFPGTDATMPSPHPVGYSKLYAPNPGPEVYDATEYNPAWSGATGEVISTTGELNRFSSALLKGELLPAAQQRELLTTVKTGTFYDYGLGLIVRTLSCGEKVFGHDGIVWGSLTSTATTADGQHSLTFHINGDWLEDGQLYQDVFEAEFCGR</sequence>
<dbReference type="PANTHER" id="PTHR46825">
    <property type="entry name" value="D-ALANYL-D-ALANINE-CARBOXYPEPTIDASE/ENDOPEPTIDASE AMPH"/>
    <property type="match status" value="1"/>
</dbReference>
<dbReference type="PROSITE" id="PS51318">
    <property type="entry name" value="TAT"/>
    <property type="match status" value="1"/>
</dbReference>
<keyword evidence="4" id="KW-1185">Reference proteome</keyword>
<organism evidence="3 4">
    <name type="scientific">Streptomyces coerulescens</name>
    <dbReference type="NCBI Taxonomy" id="29304"/>
    <lineage>
        <taxon>Bacteria</taxon>
        <taxon>Bacillati</taxon>
        <taxon>Actinomycetota</taxon>
        <taxon>Actinomycetes</taxon>
        <taxon>Kitasatosporales</taxon>
        <taxon>Streptomycetaceae</taxon>
        <taxon>Streptomyces</taxon>
    </lineage>
</organism>
<proteinExistence type="predicted"/>
<protein>
    <submittedName>
        <fullName evidence="3">Serine hydrolase domain-containing protein</fullName>
        <ecNumber evidence="3">3.-.-.-</ecNumber>
    </submittedName>
</protein>
<dbReference type="Proteomes" id="UP001596263">
    <property type="component" value="Unassembled WGS sequence"/>
</dbReference>
<name>A0ABW0D080_STRCD</name>
<dbReference type="InterPro" id="IPR050491">
    <property type="entry name" value="AmpC-like"/>
</dbReference>
<comment type="caution">
    <text evidence="3">The sequence shown here is derived from an EMBL/GenBank/DDBJ whole genome shotgun (WGS) entry which is preliminary data.</text>
</comment>
<dbReference type="InterPro" id="IPR012338">
    <property type="entry name" value="Beta-lactam/transpept-like"/>
</dbReference>
<dbReference type="Pfam" id="PF00144">
    <property type="entry name" value="Beta-lactamase"/>
    <property type="match status" value="1"/>
</dbReference>
<dbReference type="InterPro" id="IPR006311">
    <property type="entry name" value="TAT_signal"/>
</dbReference>
<feature type="chain" id="PRO_5046280958" evidence="1">
    <location>
        <begin position="36"/>
        <end position="391"/>
    </location>
</feature>
<evidence type="ECO:0000313" key="3">
    <source>
        <dbReference type="EMBL" id="MFC5220506.1"/>
    </source>
</evidence>
<dbReference type="SUPFAM" id="SSF56601">
    <property type="entry name" value="beta-lactamase/transpeptidase-like"/>
    <property type="match status" value="1"/>
</dbReference>
<evidence type="ECO:0000313" key="4">
    <source>
        <dbReference type="Proteomes" id="UP001596263"/>
    </source>
</evidence>
<reference evidence="4" key="1">
    <citation type="journal article" date="2019" name="Int. J. Syst. Evol. Microbiol.">
        <title>The Global Catalogue of Microorganisms (GCM) 10K type strain sequencing project: providing services to taxonomists for standard genome sequencing and annotation.</title>
        <authorList>
            <consortium name="The Broad Institute Genomics Platform"/>
            <consortium name="The Broad Institute Genome Sequencing Center for Infectious Disease"/>
            <person name="Wu L."/>
            <person name="Ma J."/>
        </authorList>
    </citation>
    <scope>NUCLEOTIDE SEQUENCE [LARGE SCALE GENOMIC DNA]</scope>
    <source>
        <strain evidence="4">KCTC 42586</strain>
    </source>
</reference>
<dbReference type="EC" id="3.-.-.-" evidence="3"/>
<dbReference type="PANTHER" id="PTHR46825:SF7">
    <property type="entry name" value="D-ALANYL-D-ALANINE CARBOXYPEPTIDASE"/>
    <property type="match status" value="1"/>
</dbReference>
<feature type="signal peptide" evidence="1">
    <location>
        <begin position="1"/>
        <end position="35"/>
    </location>
</feature>
<gene>
    <name evidence="3" type="ORF">ACFPQ9_42540</name>
</gene>
<keyword evidence="3" id="KW-0378">Hydrolase</keyword>
<keyword evidence="1" id="KW-0732">Signal</keyword>